<feature type="compositionally biased region" description="Acidic residues" evidence="1">
    <location>
        <begin position="252"/>
        <end position="261"/>
    </location>
</feature>
<comment type="caution">
    <text evidence="2">The sequence shown here is derived from an EMBL/GenBank/DDBJ whole genome shotgun (WGS) entry which is preliminary data.</text>
</comment>
<dbReference type="Proteomes" id="UP000784294">
    <property type="component" value="Unassembled WGS sequence"/>
</dbReference>
<protein>
    <submittedName>
        <fullName evidence="2">Uncharacterized protein</fullName>
    </submittedName>
</protein>
<accession>A0A3S5AY72</accession>
<evidence type="ECO:0000313" key="3">
    <source>
        <dbReference type="Proteomes" id="UP000784294"/>
    </source>
</evidence>
<proteinExistence type="predicted"/>
<dbReference type="EMBL" id="CAAALY010265742">
    <property type="protein sequence ID" value="VEL40637.1"/>
    <property type="molecule type" value="Genomic_DNA"/>
</dbReference>
<evidence type="ECO:0000313" key="2">
    <source>
        <dbReference type="EMBL" id="VEL40637.1"/>
    </source>
</evidence>
<sequence length="261" mass="27893">MASQICLKKVRFLLLGHERGGLRCGALDHVTLETQSPRASLKHVVAVPAGLFGVESVCWKRSVCKSKILLSWWDWNEPLRPRESVELDKLLACLSNKVALDAVISVSSADELAFVADKSTNSPGSFACPLGIDMSTTDTTNLWSSRFNGGIMCYKRSVGSSPSNRRHRRGGGAMGTDVCAIVPRPPVCLCVCLVELTGGARDNATRRPNAAAAKSTMFGSTGQADKGNRSRGTFVGGCGGPVTTRGVKGGYEEEEEEEEEA</sequence>
<evidence type="ECO:0000256" key="1">
    <source>
        <dbReference type="SAM" id="MobiDB-lite"/>
    </source>
</evidence>
<keyword evidence="3" id="KW-1185">Reference proteome</keyword>
<reference evidence="2" key="1">
    <citation type="submission" date="2018-11" db="EMBL/GenBank/DDBJ databases">
        <authorList>
            <consortium name="Pathogen Informatics"/>
        </authorList>
    </citation>
    <scope>NUCLEOTIDE SEQUENCE</scope>
</reference>
<feature type="region of interest" description="Disordered" evidence="1">
    <location>
        <begin position="203"/>
        <end position="261"/>
    </location>
</feature>
<dbReference type="AlphaFoldDB" id="A0A3S5AY72"/>
<gene>
    <name evidence="2" type="ORF">PXEA_LOCUS34077</name>
</gene>
<organism evidence="2 3">
    <name type="scientific">Protopolystoma xenopodis</name>
    <dbReference type="NCBI Taxonomy" id="117903"/>
    <lineage>
        <taxon>Eukaryota</taxon>
        <taxon>Metazoa</taxon>
        <taxon>Spiralia</taxon>
        <taxon>Lophotrochozoa</taxon>
        <taxon>Platyhelminthes</taxon>
        <taxon>Monogenea</taxon>
        <taxon>Polyopisthocotylea</taxon>
        <taxon>Polystomatidea</taxon>
        <taxon>Polystomatidae</taxon>
        <taxon>Protopolystoma</taxon>
    </lineage>
</organism>
<name>A0A3S5AY72_9PLAT</name>